<name>A0A2I0AEM5_9ASPA</name>
<dbReference type="Proteomes" id="UP000236161">
    <property type="component" value="Unassembled WGS sequence"/>
</dbReference>
<sequence length="75" mass="9020">MFLVLHNRIFGFNMQIVYVRQNVLDFAKVNKIGAPMISAYVGYLFDKINENRQLADKYFLWIHKTFLRTLIQMYV</sequence>
<gene>
    <name evidence="1" type="ORF">AXF42_Ash016165</name>
</gene>
<evidence type="ECO:0000313" key="1">
    <source>
        <dbReference type="EMBL" id="PKA54000.1"/>
    </source>
</evidence>
<reference evidence="1 2" key="1">
    <citation type="journal article" date="2017" name="Nature">
        <title>The Apostasia genome and the evolution of orchids.</title>
        <authorList>
            <person name="Zhang G.Q."/>
            <person name="Liu K.W."/>
            <person name="Li Z."/>
            <person name="Lohaus R."/>
            <person name="Hsiao Y.Y."/>
            <person name="Niu S.C."/>
            <person name="Wang J.Y."/>
            <person name="Lin Y.C."/>
            <person name="Xu Q."/>
            <person name="Chen L.J."/>
            <person name="Yoshida K."/>
            <person name="Fujiwara S."/>
            <person name="Wang Z.W."/>
            <person name="Zhang Y.Q."/>
            <person name="Mitsuda N."/>
            <person name="Wang M."/>
            <person name="Liu G.H."/>
            <person name="Pecoraro L."/>
            <person name="Huang H.X."/>
            <person name="Xiao X.J."/>
            <person name="Lin M."/>
            <person name="Wu X.Y."/>
            <person name="Wu W.L."/>
            <person name="Chen Y.Y."/>
            <person name="Chang S.B."/>
            <person name="Sakamoto S."/>
            <person name="Ohme-Takagi M."/>
            <person name="Yagi M."/>
            <person name="Zeng S.J."/>
            <person name="Shen C.Y."/>
            <person name="Yeh C.M."/>
            <person name="Luo Y.B."/>
            <person name="Tsai W.C."/>
            <person name="Van de Peer Y."/>
            <person name="Liu Z.J."/>
        </authorList>
    </citation>
    <scope>NUCLEOTIDE SEQUENCE [LARGE SCALE GENOMIC DNA]</scope>
    <source>
        <strain evidence="2">cv. Shenzhen</strain>
        <tissue evidence="1">Stem</tissue>
    </source>
</reference>
<keyword evidence="2" id="KW-1185">Reference proteome</keyword>
<protein>
    <submittedName>
        <fullName evidence="1">Uncharacterized protein</fullName>
    </submittedName>
</protein>
<proteinExistence type="predicted"/>
<accession>A0A2I0AEM5</accession>
<dbReference type="AlphaFoldDB" id="A0A2I0AEM5"/>
<organism evidence="1 2">
    <name type="scientific">Apostasia shenzhenica</name>
    <dbReference type="NCBI Taxonomy" id="1088818"/>
    <lineage>
        <taxon>Eukaryota</taxon>
        <taxon>Viridiplantae</taxon>
        <taxon>Streptophyta</taxon>
        <taxon>Embryophyta</taxon>
        <taxon>Tracheophyta</taxon>
        <taxon>Spermatophyta</taxon>
        <taxon>Magnoliopsida</taxon>
        <taxon>Liliopsida</taxon>
        <taxon>Asparagales</taxon>
        <taxon>Orchidaceae</taxon>
        <taxon>Apostasioideae</taxon>
        <taxon>Apostasia</taxon>
    </lineage>
</organism>
<dbReference type="EMBL" id="KZ451987">
    <property type="protein sequence ID" value="PKA54000.1"/>
    <property type="molecule type" value="Genomic_DNA"/>
</dbReference>
<dbReference type="OrthoDB" id="1869436at2759"/>
<evidence type="ECO:0000313" key="2">
    <source>
        <dbReference type="Proteomes" id="UP000236161"/>
    </source>
</evidence>